<reference evidence="2 3" key="1">
    <citation type="journal article" date="2019" name="Commun. Biol.">
        <title>The bagworm genome reveals a unique fibroin gene that provides high tensile strength.</title>
        <authorList>
            <person name="Kono N."/>
            <person name="Nakamura H."/>
            <person name="Ohtoshi R."/>
            <person name="Tomita M."/>
            <person name="Numata K."/>
            <person name="Arakawa K."/>
        </authorList>
    </citation>
    <scope>NUCLEOTIDE SEQUENCE [LARGE SCALE GENOMIC DNA]</scope>
</reference>
<keyword evidence="3" id="KW-1185">Reference proteome</keyword>
<dbReference type="CDD" id="cd09276">
    <property type="entry name" value="Rnase_HI_RT_non_LTR"/>
    <property type="match status" value="1"/>
</dbReference>
<evidence type="ECO:0000259" key="1">
    <source>
        <dbReference type="Pfam" id="PF00075"/>
    </source>
</evidence>
<dbReference type="Pfam" id="PF00075">
    <property type="entry name" value="RNase_H"/>
    <property type="match status" value="1"/>
</dbReference>
<name>A0A4C1TRX3_EUMVA</name>
<dbReference type="InterPro" id="IPR012337">
    <property type="entry name" value="RNaseH-like_sf"/>
</dbReference>
<dbReference type="SUPFAM" id="SSF53098">
    <property type="entry name" value="Ribonuclease H-like"/>
    <property type="match status" value="1"/>
</dbReference>
<evidence type="ECO:0000313" key="3">
    <source>
        <dbReference type="Proteomes" id="UP000299102"/>
    </source>
</evidence>
<gene>
    <name evidence="2" type="ORF">EVAR_73901_1</name>
</gene>
<evidence type="ECO:0000313" key="2">
    <source>
        <dbReference type="EMBL" id="GBP16688.1"/>
    </source>
</evidence>
<dbReference type="AlphaFoldDB" id="A0A4C1TRX3"/>
<accession>A0A4C1TRX3</accession>
<sequence length="207" mass="23119">MEVLTGCTPLHIYVKAEATRAALRLPDVPTKEEDNLRGHGPQIWFTDGSKLEDGSAVAGIFGPNFQRAVAMGKTATVFQAEVHAIELCSRECLRRNVIRTDICILSDSQAALKALTSYLFLSRLVWECYEILQALSLRNKLVLVWIPGHEGNESVDCLAKRGTVRPFIGPEPFCGLTTALDNIIRQWEERSLGDYWKALKGMRRQGC</sequence>
<dbReference type="STRING" id="151549.A0A4C1TRX3"/>
<dbReference type="GO" id="GO:0004523">
    <property type="term" value="F:RNA-DNA hybrid ribonuclease activity"/>
    <property type="evidence" value="ECO:0007669"/>
    <property type="project" value="InterPro"/>
</dbReference>
<comment type="caution">
    <text evidence="2">The sequence shown here is derived from an EMBL/GenBank/DDBJ whole genome shotgun (WGS) entry which is preliminary data.</text>
</comment>
<proteinExistence type="predicted"/>
<dbReference type="GO" id="GO:0003676">
    <property type="term" value="F:nucleic acid binding"/>
    <property type="evidence" value="ECO:0007669"/>
    <property type="project" value="InterPro"/>
</dbReference>
<organism evidence="2 3">
    <name type="scientific">Eumeta variegata</name>
    <name type="common">Bagworm moth</name>
    <name type="synonym">Eumeta japonica</name>
    <dbReference type="NCBI Taxonomy" id="151549"/>
    <lineage>
        <taxon>Eukaryota</taxon>
        <taxon>Metazoa</taxon>
        <taxon>Ecdysozoa</taxon>
        <taxon>Arthropoda</taxon>
        <taxon>Hexapoda</taxon>
        <taxon>Insecta</taxon>
        <taxon>Pterygota</taxon>
        <taxon>Neoptera</taxon>
        <taxon>Endopterygota</taxon>
        <taxon>Lepidoptera</taxon>
        <taxon>Glossata</taxon>
        <taxon>Ditrysia</taxon>
        <taxon>Tineoidea</taxon>
        <taxon>Psychidae</taxon>
        <taxon>Oiketicinae</taxon>
        <taxon>Eumeta</taxon>
    </lineage>
</organism>
<dbReference type="Gene3D" id="3.30.420.10">
    <property type="entry name" value="Ribonuclease H-like superfamily/Ribonuclease H"/>
    <property type="match status" value="1"/>
</dbReference>
<dbReference type="OrthoDB" id="7446298at2759"/>
<dbReference type="InterPro" id="IPR036397">
    <property type="entry name" value="RNaseH_sf"/>
</dbReference>
<feature type="domain" description="RNase H type-1" evidence="1">
    <location>
        <begin position="43"/>
        <end position="162"/>
    </location>
</feature>
<dbReference type="Proteomes" id="UP000299102">
    <property type="component" value="Unassembled WGS sequence"/>
</dbReference>
<protein>
    <recommendedName>
        <fullName evidence="1">RNase H type-1 domain-containing protein</fullName>
    </recommendedName>
</protein>
<dbReference type="InterPro" id="IPR002156">
    <property type="entry name" value="RNaseH_domain"/>
</dbReference>
<dbReference type="EMBL" id="BGZK01006100">
    <property type="protein sequence ID" value="GBP16688.1"/>
    <property type="molecule type" value="Genomic_DNA"/>
</dbReference>